<protein>
    <submittedName>
        <fullName evidence="1">Uncharacterized protein</fullName>
    </submittedName>
</protein>
<proteinExistence type="predicted"/>
<gene>
    <name evidence="1" type="ORF">MNBD_PLANCTO02-1228</name>
</gene>
<sequence>MMKRETWAPKFLLGLCALASIGLVFAFSNQAKAEEPEKLLPANSIVYFQYDGSVKNKKAFEQTAVYESFYKSGFVDVLNNVFTVLIQEASKASIRSGNHKGKEKSAQNLKDAKALFATVIKQGASLSVSLPEGQNGPPLPSVTLVVKGVGKYEPKLRKGLSNLFEQEGVKLKTETIKGRKVSKFVIPDTPGIEAGWWVEGEHLVIVVGMNALKKALDVATGDAPNITTNRLYKKYVLKKVDFSRESIGWINLGALRKTFGEFPLPMPSQKNRVKTINDLLTTLGLHNLGAIVSQSGYKGKSTWTETTIEAPGKRTGILKMSAMKTFKLTDLPPLPEKVTSFSVASIDYANFYK</sequence>
<evidence type="ECO:0000313" key="1">
    <source>
        <dbReference type="EMBL" id="VAX39581.1"/>
    </source>
</evidence>
<feature type="non-terminal residue" evidence="1">
    <location>
        <position position="353"/>
    </location>
</feature>
<dbReference type="AlphaFoldDB" id="A0A3B1DKZ1"/>
<dbReference type="EMBL" id="UOGL01000342">
    <property type="protein sequence ID" value="VAX39581.1"/>
    <property type="molecule type" value="Genomic_DNA"/>
</dbReference>
<reference evidence="1" key="1">
    <citation type="submission" date="2018-06" db="EMBL/GenBank/DDBJ databases">
        <authorList>
            <person name="Zhirakovskaya E."/>
        </authorList>
    </citation>
    <scope>NUCLEOTIDE SEQUENCE</scope>
</reference>
<accession>A0A3B1DKZ1</accession>
<organism evidence="1">
    <name type="scientific">hydrothermal vent metagenome</name>
    <dbReference type="NCBI Taxonomy" id="652676"/>
    <lineage>
        <taxon>unclassified sequences</taxon>
        <taxon>metagenomes</taxon>
        <taxon>ecological metagenomes</taxon>
    </lineage>
</organism>
<name>A0A3B1DKZ1_9ZZZZ</name>